<keyword evidence="2 5" id="KW-0808">Transferase</keyword>
<dbReference type="InterPro" id="IPR050390">
    <property type="entry name" value="C5-Methyltransferase"/>
</dbReference>
<evidence type="ECO:0000256" key="3">
    <source>
        <dbReference type="ARBA" id="ARBA00022691"/>
    </source>
</evidence>
<evidence type="ECO:0000256" key="7">
    <source>
        <dbReference type="RuleBase" id="RU000417"/>
    </source>
</evidence>
<evidence type="ECO:0000256" key="5">
    <source>
        <dbReference type="PROSITE-ProRule" id="PRU01016"/>
    </source>
</evidence>
<feature type="region of interest" description="Disordered" evidence="8">
    <location>
        <begin position="358"/>
        <end position="386"/>
    </location>
</feature>
<protein>
    <recommendedName>
        <fullName evidence="7">Cytosine-specific methyltransferase</fullName>
        <ecNumber evidence="7">2.1.1.37</ecNumber>
    </recommendedName>
</protein>
<keyword evidence="3 5" id="KW-0949">S-adenosyl-L-methionine</keyword>
<comment type="catalytic activity">
    <reaction evidence="7">
        <text>a 2'-deoxycytidine in DNA + S-adenosyl-L-methionine = a 5-methyl-2'-deoxycytidine in DNA + S-adenosyl-L-homocysteine + H(+)</text>
        <dbReference type="Rhea" id="RHEA:13681"/>
        <dbReference type="Rhea" id="RHEA-COMP:11369"/>
        <dbReference type="Rhea" id="RHEA-COMP:11370"/>
        <dbReference type="ChEBI" id="CHEBI:15378"/>
        <dbReference type="ChEBI" id="CHEBI:57856"/>
        <dbReference type="ChEBI" id="CHEBI:59789"/>
        <dbReference type="ChEBI" id="CHEBI:85452"/>
        <dbReference type="ChEBI" id="CHEBI:85454"/>
        <dbReference type="EC" id="2.1.1.37"/>
    </reaction>
</comment>
<evidence type="ECO:0000256" key="2">
    <source>
        <dbReference type="ARBA" id="ARBA00022679"/>
    </source>
</evidence>
<dbReference type="InterPro" id="IPR029063">
    <property type="entry name" value="SAM-dependent_MTases_sf"/>
</dbReference>
<evidence type="ECO:0000256" key="1">
    <source>
        <dbReference type="ARBA" id="ARBA00022603"/>
    </source>
</evidence>
<organism evidence="9 10">
    <name type="scientific">Ureibacillus suwonensis</name>
    <dbReference type="NCBI Taxonomy" id="313007"/>
    <lineage>
        <taxon>Bacteria</taxon>
        <taxon>Bacillati</taxon>
        <taxon>Bacillota</taxon>
        <taxon>Bacilli</taxon>
        <taxon>Bacillales</taxon>
        <taxon>Caryophanaceae</taxon>
        <taxon>Ureibacillus</taxon>
    </lineage>
</organism>
<name>A0ABW0RFW9_9BACL</name>
<dbReference type="PROSITE" id="PS00094">
    <property type="entry name" value="C5_MTASE_1"/>
    <property type="match status" value="1"/>
</dbReference>
<evidence type="ECO:0000256" key="4">
    <source>
        <dbReference type="ARBA" id="ARBA00022747"/>
    </source>
</evidence>
<dbReference type="Pfam" id="PF00145">
    <property type="entry name" value="DNA_methylase"/>
    <property type="match status" value="1"/>
</dbReference>
<evidence type="ECO:0000256" key="8">
    <source>
        <dbReference type="SAM" id="MobiDB-lite"/>
    </source>
</evidence>
<comment type="caution">
    <text evidence="9">The sequence shown here is derived from an EMBL/GenBank/DDBJ whole genome shotgun (WGS) entry which is preliminary data.</text>
</comment>
<dbReference type="Gene3D" id="3.40.50.150">
    <property type="entry name" value="Vaccinia Virus protein VP39"/>
    <property type="match status" value="1"/>
</dbReference>
<dbReference type="EMBL" id="JBHSNQ010000181">
    <property type="protein sequence ID" value="MFC5542813.1"/>
    <property type="molecule type" value="Genomic_DNA"/>
</dbReference>
<reference evidence="10" key="1">
    <citation type="journal article" date="2019" name="Int. J. Syst. Evol. Microbiol.">
        <title>The Global Catalogue of Microorganisms (GCM) 10K type strain sequencing project: providing services to taxonomists for standard genome sequencing and annotation.</title>
        <authorList>
            <consortium name="The Broad Institute Genomics Platform"/>
            <consortium name="The Broad Institute Genome Sequencing Center for Infectious Disease"/>
            <person name="Wu L."/>
            <person name="Ma J."/>
        </authorList>
    </citation>
    <scope>NUCLEOTIDE SEQUENCE [LARGE SCALE GENOMIC DNA]</scope>
    <source>
        <strain evidence="10">CCUG 56331</strain>
    </source>
</reference>
<keyword evidence="1 5" id="KW-0489">Methyltransferase</keyword>
<dbReference type="RefSeq" id="WP_390310263.1">
    <property type="nucleotide sequence ID" value="NZ_JBHSNQ010000181.1"/>
</dbReference>
<accession>A0ABW0RFW9</accession>
<dbReference type="NCBIfam" id="TIGR00675">
    <property type="entry name" value="dcm"/>
    <property type="match status" value="1"/>
</dbReference>
<dbReference type="PANTHER" id="PTHR10629">
    <property type="entry name" value="CYTOSINE-SPECIFIC METHYLTRANSFERASE"/>
    <property type="match status" value="1"/>
</dbReference>
<feature type="active site" evidence="5">
    <location>
        <position position="86"/>
    </location>
</feature>
<dbReference type="EC" id="2.1.1.37" evidence="7"/>
<dbReference type="Proteomes" id="UP001595978">
    <property type="component" value="Unassembled WGS sequence"/>
</dbReference>
<dbReference type="InterPro" id="IPR018117">
    <property type="entry name" value="C5_DNA_meth_AS"/>
</dbReference>
<sequence length="402" mass="45864">MIFKKGELFCGPGGLSLGAKLAVVEKDGEVYKVEHAWASDYDRDSCETFRYNICPDRPETVICEDVRKLDITKLEEIDAFAFGFPCNDYSIVGESKGLEGEYGPLYSYGIKVLKYHQPKWFIAENVGGLESANEGQAFIKILKEMEEAGYNITPHLYKFEEYGVPQARRRIIIVGIRKDLGLRFEVPQAPFKDDPSKWVTSRQALEEPPIPEDAFNHEFTKHHPKVIEMLEHIPPGENAWYEGIPPHLRLNVKGAKLSNIYRRLHPDLPAYTVTGSGGGGTHMYHYREPRALTNRERARLQTFPDWYKFFGGKESVRKQIGMAVPPHGAKIIIEAILKTFAGIRYDTEPAKWEDELNQMLSTGTKKSKKTSRSKQKIKKDTKEENAVREDQISFDFSLTNSQ</sequence>
<comment type="similarity">
    <text evidence="5 6">Belongs to the class I-like SAM-binding methyltransferase superfamily. C5-methyltransferase family.</text>
</comment>
<dbReference type="PRINTS" id="PR00105">
    <property type="entry name" value="C5METTRFRASE"/>
</dbReference>
<gene>
    <name evidence="9" type="ORF">ACFPOH_13970</name>
</gene>
<dbReference type="SUPFAM" id="SSF53335">
    <property type="entry name" value="S-adenosyl-L-methionine-dependent methyltransferases"/>
    <property type="match status" value="1"/>
</dbReference>
<keyword evidence="10" id="KW-1185">Reference proteome</keyword>
<evidence type="ECO:0000256" key="6">
    <source>
        <dbReference type="RuleBase" id="RU000416"/>
    </source>
</evidence>
<dbReference type="InterPro" id="IPR001525">
    <property type="entry name" value="C5_MeTfrase"/>
</dbReference>
<dbReference type="Gene3D" id="3.90.120.10">
    <property type="entry name" value="DNA Methylase, subunit A, domain 2"/>
    <property type="match status" value="1"/>
</dbReference>
<feature type="compositionally biased region" description="Basic residues" evidence="8">
    <location>
        <begin position="365"/>
        <end position="377"/>
    </location>
</feature>
<dbReference type="PANTHER" id="PTHR10629:SF52">
    <property type="entry name" value="DNA (CYTOSINE-5)-METHYLTRANSFERASE 1"/>
    <property type="match status" value="1"/>
</dbReference>
<dbReference type="GO" id="GO:0003886">
    <property type="term" value="F:DNA (cytosine-5-)-methyltransferase activity"/>
    <property type="evidence" value="ECO:0007669"/>
    <property type="project" value="UniProtKB-EC"/>
</dbReference>
<evidence type="ECO:0000313" key="10">
    <source>
        <dbReference type="Proteomes" id="UP001595978"/>
    </source>
</evidence>
<keyword evidence="4" id="KW-0680">Restriction system</keyword>
<dbReference type="GO" id="GO:0032259">
    <property type="term" value="P:methylation"/>
    <property type="evidence" value="ECO:0007669"/>
    <property type="project" value="UniProtKB-KW"/>
</dbReference>
<proteinExistence type="inferred from homology"/>
<dbReference type="PROSITE" id="PS51679">
    <property type="entry name" value="SAM_MT_C5"/>
    <property type="match status" value="1"/>
</dbReference>
<evidence type="ECO:0000313" key="9">
    <source>
        <dbReference type="EMBL" id="MFC5542813.1"/>
    </source>
</evidence>